<dbReference type="SUPFAM" id="SSF53850">
    <property type="entry name" value="Periplasmic binding protein-like II"/>
    <property type="match status" value="1"/>
</dbReference>
<name>A0A421NX78_9MOLU</name>
<organism evidence="1 2">
    <name type="scientific">Candidatus Phytoplasma solani</name>
    <dbReference type="NCBI Taxonomy" id="69896"/>
    <lineage>
        <taxon>Bacteria</taxon>
        <taxon>Bacillati</taxon>
        <taxon>Mycoplasmatota</taxon>
        <taxon>Mollicutes</taxon>
        <taxon>Acholeplasmatales</taxon>
        <taxon>Acholeplasmataceae</taxon>
        <taxon>Candidatus Phytoplasma</taxon>
        <taxon>16SrXII (Stolbur group)</taxon>
    </lineage>
</organism>
<dbReference type="OrthoDB" id="385864at2"/>
<dbReference type="EMBL" id="MPBG01000006">
    <property type="protein sequence ID" value="RMI88629.1"/>
    <property type="molecule type" value="Genomic_DNA"/>
</dbReference>
<comment type="caution">
    <text evidence="1">The sequence shown here is derived from an EMBL/GenBank/DDBJ whole genome shotgun (WGS) entry which is preliminary data.</text>
</comment>
<dbReference type="RefSeq" id="WP_122225531.1">
    <property type="nucleotide sequence ID" value="NZ_MPBG01000006.1"/>
</dbReference>
<dbReference type="Gene3D" id="3.40.190.10">
    <property type="entry name" value="Periplasmic binding protein-like II"/>
    <property type="match status" value="2"/>
</dbReference>
<evidence type="ECO:0000313" key="1">
    <source>
        <dbReference type="EMBL" id="RMI88629.1"/>
    </source>
</evidence>
<proteinExistence type="predicted"/>
<dbReference type="AlphaFoldDB" id="A0A421NX78"/>
<keyword evidence="2" id="KW-1185">Reference proteome</keyword>
<dbReference type="STRING" id="69896.S284_04030"/>
<protein>
    <submittedName>
        <fullName evidence="1">ABC-type amino acid transport system, substrate-binding protein</fullName>
    </submittedName>
</protein>
<accession>A0A421NX78</accession>
<sequence>MNLRIDKRKKIIKIATPFSSTFKTLQKAKNLIQEDFELEVFSEQQLRDKFQTSCNDALVQGIVDVTISNNFHTMTAYNEFINCQNQKKLEFIVPFFHPKYGLYINNKNELNLKTLEDVKKHMGLRVLFAPFNDIFTAPCDFSRSLLLLKKLNLIQIDDEVIKQKGYDLNLDHIKNIYDFVFIKTNNIIRVAELFSDYKKYDLAINCPGLMKNNPNFKRIGSIGVGEKEEHEPSDIAFTSYAIILTSRKDNKNDVKTNVVKEFLQKEEVKEIQFKEGGQIDKDYIMINNPEQLKEDILKCNFKKDFFCAY</sequence>
<evidence type="ECO:0000313" key="2">
    <source>
        <dbReference type="Proteomes" id="UP000283896"/>
    </source>
</evidence>
<gene>
    <name evidence="1" type="ORF">PSSA1_v1c4540</name>
</gene>
<dbReference type="Proteomes" id="UP000283896">
    <property type="component" value="Unassembled WGS sequence"/>
</dbReference>
<reference evidence="2" key="1">
    <citation type="submission" date="2016-11" db="EMBL/GenBank/DDBJ databases">
        <title>Genome sequence of Candidatus Phytoplasma solani strain SA-1.</title>
        <authorList>
            <person name="Haryono M."/>
            <person name="Samarzija I."/>
            <person name="Seruga Music M."/>
            <person name="Hogenhout S."/>
            <person name="Kuo C.-H."/>
        </authorList>
    </citation>
    <scope>NUCLEOTIDE SEQUENCE [LARGE SCALE GENOMIC DNA]</scope>
    <source>
        <strain evidence="2">SA-1</strain>
    </source>
</reference>